<gene>
    <name evidence="1" type="ORF">NYM_LOCUS26118</name>
</gene>
<dbReference type="InterPro" id="IPR046960">
    <property type="entry name" value="PPR_At4g14850-like_plant"/>
</dbReference>
<reference evidence="1" key="1">
    <citation type="submission" date="2019-09" db="EMBL/GenBank/DDBJ databases">
        <authorList>
            <person name="Zhang L."/>
        </authorList>
    </citation>
    <scope>NUCLEOTIDE SEQUENCE</scope>
</reference>
<dbReference type="EMBL" id="LR721786">
    <property type="protein sequence ID" value="VVW63184.1"/>
    <property type="molecule type" value="Genomic_DNA"/>
</dbReference>
<dbReference type="InterPro" id="IPR011990">
    <property type="entry name" value="TPR-like_helical_dom_sf"/>
</dbReference>
<dbReference type="GO" id="GO:0003723">
    <property type="term" value="F:RNA binding"/>
    <property type="evidence" value="ECO:0007669"/>
    <property type="project" value="InterPro"/>
</dbReference>
<dbReference type="Gramene" id="NC8G0280160.1">
    <property type="protein sequence ID" value="NC8G0280160.1:cds"/>
    <property type="gene ID" value="NC8G0280160"/>
</dbReference>
<evidence type="ECO:0008006" key="2">
    <source>
        <dbReference type="Google" id="ProtNLM"/>
    </source>
</evidence>
<dbReference type="PANTHER" id="PTHR47926">
    <property type="entry name" value="PENTATRICOPEPTIDE REPEAT-CONTAINING PROTEIN"/>
    <property type="match status" value="1"/>
</dbReference>
<dbReference type="GO" id="GO:0009451">
    <property type="term" value="P:RNA modification"/>
    <property type="evidence" value="ECO:0007669"/>
    <property type="project" value="InterPro"/>
</dbReference>
<organism evidence="1">
    <name type="scientific">Nymphaea colorata</name>
    <name type="common">pocket water lily</name>
    <dbReference type="NCBI Taxonomy" id="210225"/>
    <lineage>
        <taxon>Eukaryota</taxon>
        <taxon>Viridiplantae</taxon>
        <taxon>Streptophyta</taxon>
        <taxon>Embryophyta</taxon>
        <taxon>Tracheophyta</taxon>
        <taxon>Spermatophyta</taxon>
        <taxon>Magnoliopsida</taxon>
        <taxon>Nymphaeales</taxon>
        <taxon>Nymphaeaceae</taxon>
        <taxon>Nymphaea</taxon>
    </lineage>
</organism>
<accession>A0A5K1FKY5</accession>
<evidence type="ECO:0000313" key="1">
    <source>
        <dbReference type="EMBL" id="VVW63184.1"/>
    </source>
</evidence>
<name>A0A5K1FKY5_9MAGN</name>
<proteinExistence type="predicted"/>
<dbReference type="Gene3D" id="1.25.40.10">
    <property type="entry name" value="Tetratricopeptide repeat domain"/>
    <property type="match status" value="1"/>
</dbReference>
<protein>
    <recommendedName>
        <fullName evidence="2">Pentatricopeptide repeat-containing protein</fullName>
    </recommendedName>
</protein>
<sequence>MPDDAPYYIWLQWISSAYAHAELHSNGVTWGFRADMFVKAALVAMYSKCSDLVTVRQVFDEMPARNVIAWKPMIASHEQSGLAAMVILIFDNN</sequence>
<dbReference type="AlphaFoldDB" id="A0A5K1FKY5"/>